<dbReference type="PANTHER" id="PTHR43685">
    <property type="entry name" value="GLYCOSYLTRANSFERASE"/>
    <property type="match status" value="1"/>
</dbReference>
<feature type="domain" description="Glycosyltransferase 2-like" evidence="1">
    <location>
        <begin position="5"/>
        <end position="170"/>
    </location>
</feature>
<dbReference type="CDD" id="cd00761">
    <property type="entry name" value="Glyco_tranf_GTA_type"/>
    <property type="match status" value="1"/>
</dbReference>
<dbReference type="EMBL" id="MTAO01000003">
    <property type="protein sequence ID" value="POE27828.1"/>
    <property type="molecule type" value="Genomic_DNA"/>
</dbReference>
<sequence length="301" mass="34416">MKYFIAIPTYNGGSIWKNAAESIKRYGPDELHVQVIDSGSQDMTVEIAHNLGFDVINIDAKEFNHGGTRNQLVNANSDYDVVIFLTQDAIPEPGYIDRILSAFDNPDVACVYGRQLPHHDANPIARHARYFNYPEKSGVYSFGDAEKMGLKTVFMSNSFSAYRISVFKVLGGFPSNTILCEDMFFTAKSVLAGYKVAYVSDAVARHSHNYSPLEEFKRYFDIGVFHADEYWIRERFGGAGGEGKRFIFSELRFLLKENFTYIPVALVNNFMKITGYKLGQNYKRIPRSIVKFFSMHKRYWN</sequence>
<name>A0ABD6VTE7_9GAMM</name>
<dbReference type="InterPro" id="IPR029044">
    <property type="entry name" value="Nucleotide-diphossugar_trans"/>
</dbReference>
<accession>A0ABD6VTE7</accession>
<dbReference type="Pfam" id="PF00535">
    <property type="entry name" value="Glycos_transf_2"/>
    <property type="match status" value="1"/>
</dbReference>
<evidence type="ECO:0000259" key="1">
    <source>
        <dbReference type="Pfam" id="PF00535"/>
    </source>
</evidence>
<dbReference type="PANTHER" id="PTHR43685:SF13">
    <property type="entry name" value="O ANTIGEN BIOSYNTHESIS RHAMNOSYLTRANSFERASE RFBN"/>
    <property type="match status" value="1"/>
</dbReference>
<comment type="caution">
    <text evidence="2">The sequence shown here is derived from an EMBL/GenBank/DDBJ whole genome shotgun (WGS) entry which is preliminary data.</text>
</comment>
<evidence type="ECO:0000313" key="2">
    <source>
        <dbReference type="EMBL" id="POE27828.1"/>
    </source>
</evidence>
<evidence type="ECO:0000313" key="3">
    <source>
        <dbReference type="Proteomes" id="UP000237274"/>
    </source>
</evidence>
<dbReference type="InterPro" id="IPR001173">
    <property type="entry name" value="Glyco_trans_2-like"/>
</dbReference>
<proteinExistence type="predicted"/>
<dbReference type="Gene3D" id="3.90.550.10">
    <property type="entry name" value="Spore Coat Polysaccharide Biosynthesis Protein SpsA, Chain A"/>
    <property type="match status" value="1"/>
</dbReference>
<dbReference type="RefSeq" id="WP_103162226.1">
    <property type="nucleotide sequence ID" value="NZ_MTAH01000002.1"/>
</dbReference>
<gene>
    <name evidence="2" type="ORF">BV926_05880</name>
</gene>
<dbReference type="Proteomes" id="UP000237274">
    <property type="component" value="Unassembled WGS sequence"/>
</dbReference>
<dbReference type="AlphaFoldDB" id="A0ABD6VTE7"/>
<reference evidence="2 3" key="1">
    <citation type="submission" date="2017-01" db="EMBL/GenBank/DDBJ databases">
        <title>Comparative Genomics of 38 Pectobacterium strains comprising three species revealed the characteristics of Pectobacterium carotovorum.</title>
        <authorList>
            <person name="Xie H."/>
            <person name="Ma Y."/>
            <person name="Li X."/>
        </authorList>
    </citation>
    <scope>NUCLEOTIDE SEQUENCE [LARGE SCALE GENOMIC DNA]</scope>
    <source>
        <strain evidence="2 3">Q142</strain>
    </source>
</reference>
<dbReference type="SUPFAM" id="SSF53448">
    <property type="entry name" value="Nucleotide-diphospho-sugar transferases"/>
    <property type="match status" value="1"/>
</dbReference>
<dbReference type="InterPro" id="IPR050834">
    <property type="entry name" value="Glycosyltransf_2"/>
</dbReference>
<organism evidence="2 3">
    <name type="scientific">Pectobacterium odoriferum</name>
    <dbReference type="NCBI Taxonomy" id="78398"/>
    <lineage>
        <taxon>Bacteria</taxon>
        <taxon>Pseudomonadati</taxon>
        <taxon>Pseudomonadota</taxon>
        <taxon>Gammaproteobacteria</taxon>
        <taxon>Enterobacterales</taxon>
        <taxon>Pectobacteriaceae</taxon>
        <taxon>Pectobacterium</taxon>
    </lineage>
</organism>
<protein>
    <submittedName>
        <fullName evidence="2">Rhamnosyltransferase</fullName>
    </submittedName>
</protein>